<dbReference type="GO" id="GO:0015648">
    <property type="term" value="F:lipid-linked peptidoglycan transporter activity"/>
    <property type="evidence" value="ECO:0007669"/>
    <property type="project" value="TreeGrafter"/>
</dbReference>
<dbReference type="GO" id="GO:0071555">
    <property type="term" value="P:cell wall organization"/>
    <property type="evidence" value="ECO:0007669"/>
    <property type="project" value="UniProtKB-KW"/>
</dbReference>
<dbReference type="OrthoDB" id="9812661at2"/>
<evidence type="ECO:0000256" key="1">
    <source>
        <dbReference type="ARBA" id="ARBA00004651"/>
    </source>
</evidence>
<dbReference type="GO" id="GO:0005886">
    <property type="term" value="C:plasma membrane"/>
    <property type="evidence" value="ECO:0007669"/>
    <property type="project" value="UniProtKB-SubCell"/>
</dbReference>
<evidence type="ECO:0000256" key="20">
    <source>
        <dbReference type="ARBA" id="ARBA00049902"/>
    </source>
</evidence>
<evidence type="ECO:0000256" key="4">
    <source>
        <dbReference type="ARBA" id="ARBA00022618"/>
    </source>
</evidence>
<keyword evidence="11 23" id="KW-0472">Membrane</keyword>
<evidence type="ECO:0000256" key="8">
    <source>
        <dbReference type="ARBA" id="ARBA00022960"/>
    </source>
</evidence>
<evidence type="ECO:0000313" key="25">
    <source>
        <dbReference type="Proteomes" id="UP000282674"/>
    </source>
</evidence>
<feature type="region of interest" description="Disordered" evidence="22">
    <location>
        <begin position="1"/>
        <end position="22"/>
    </location>
</feature>
<evidence type="ECO:0000256" key="22">
    <source>
        <dbReference type="SAM" id="MobiDB-lite"/>
    </source>
</evidence>
<gene>
    <name evidence="24" type="primary">ftsW</name>
    <name evidence="24" type="ORF">EBO15_37735</name>
</gene>
<evidence type="ECO:0000256" key="13">
    <source>
        <dbReference type="ARBA" id="ARBA00023316"/>
    </source>
</evidence>
<dbReference type="Pfam" id="PF01098">
    <property type="entry name" value="FTSW_RODA_SPOVE"/>
    <property type="match status" value="1"/>
</dbReference>
<evidence type="ECO:0000256" key="15">
    <source>
        <dbReference type="ARBA" id="ARBA00033270"/>
    </source>
</evidence>
<feature type="transmembrane region" description="Helical" evidence="23">
    <location>
        <begin position="222"/>
        <end position="239"/>
    </location>
</feature>
<dbReference type="PANTHER" id="PTHR30474">
    <property type="entry name" value="CELL CYCLE PROTEIN"/>
    <property type="match status" value="1"/>
</dbReference>
<keyword evidence="6" id="KW-0808">Transferase</keyword>
<evidence type="ECO:0000256" key="19">
    <source>
        <dbReference type="ARBA" id="ARBA00044770"/>
    </source>
</evidence>
<keyword evidence="8" id="KW-0133">Cell shape</keyword>
<feature type="transmembrane region" description="Helical" evidence="23">
    <location>
        <begin position="373"/>
        <end position="395"/>
    </location>
</feature>
<dbReference type="InterPro" id="IPR018365">
    <property type="entry name" value="Cell_cycle_FtsW-rel_CS"/>
</dbReference>
<evidence type="ECO:0000313" key="24">
    <source>
        <dbReference type="EMBL" id="RMI36775.1"/>
    </source>
</evidence>
<protein>
    <recommendedName>
        <fullName evidence="17">Probable peptidoglycan glycosyltransferase FtsW</fullName>
        <ecNumber evidence="19">2.4.99.28</ecNumber>
    </recommendedName>
    <alternativeName>
        <fullName evidence="18">Cell division protein FtsW</fullName>
    </alternativeName>
    <alternativeName>
        <fullName evidence="15">Cell wall polymerase</fullName>
    </alternativeName>
    <alternativeName>
        <fullName evidence="14">Peptidoglycan polymerase</fullName>
    </alternativeName>
</protein>
<dbReference type="PANTHER" id="PTHR30474:SF2">
    <property type="entry name" value="PEPTIDOGLYCAN GLYCOSYLTRANSFERASE FTSW-RELATED"/>
    <property type="match status" value="1"/>
</dbReference>
<evidence type="ECO:0000256" key="14">
    <source>
        <dbReference type="ARBA" id="ARBA00032370"/>
    </source>
</evidence>
<evidence type="ECO:0000256" key="16">
    <source>
        <dbReference type="ARBA" id="ARBA00038053"/>
    </source>
</evidence>
<evidence type="ECO:0000256" key="7">
    <source>
        <dbReference type="ARBA" id="ARBA00022692"/>
    </source>
</evidence>
<evidence type="ECO:0000256" key="3">
    <source>
        <dbReference type="ARBA" id="ARBA00022475"/>
    </source>
</evidence>
<evidence type="ECO:0000256" key="5">
    <source>
        <dbReference type="ARBA" id="ARBA00022676"/>
    </source>
</evidence>
<dbReference type="NCBIfam" id="TIGR02614">
    <property type="entry name" value="ftsW"/>
    <property type="match status" value="1"/>
</dbReference>
<dbReference type="GO" id="GO:0051301">
    <property type="term" value="P:cell division"/>
    <property type="evidence" value="ECO:0007669"/>
    <property type="project" value="UniProtKB-KW"/>
</dbReference>
<keyword evidence="9" id="KW-0573">Peptidoglycan synthesis</keyword>
<accession>A0A3M2LL21</accession>
<dbReference type="AlphaFoldDB" id="A0A3M2LL21"/>
<keyword evidence="3" id="KW-1003">Cell membrane</keyword>
<feature type="transmembrane region" description="Helical" evidence="23">
    <location>
        <begin position="198"/>
        <end position="215"/>
    </location>
</feature>
<name>A0A3M2LL21_9ACTN</name>
<dbReference type="PROSITE" id="PS00428">
    <property type="entry name" value="FTSW_RODA_SPOVE"/>
    <property type="match status" value="1"/>
</dbReference>
<feature type="transmembrane region" description="Helical" evidence="23">
    <location>
        <begin position="41"/>
        <end position="61"/>
    </location>
</feature>
<organism evidence="24 25">
    <name type="scientific">Actinomadura harenae</name>
    <dbReference type="NCBI Taxonomy" id="2483351"/>
    <lineage>
        <taxon>Bacteria</taxon>
        <taxon>Bacillati</taxon>
        <taxon>Actinomycetota</taxon>
        <taxon>Actinomycetes</taxon>
        <taxon>Streptosporangiales</taxon>
        <taxon>Thermomonosporaceae</taxon>
        <taxon>Actinomadura</taxon>
    </lineage>
</organism>
<keyword evidence="5" id="KW-0328">Glycosyltransferase</keyword>
<comment type="catalytic activity">
    <reaction evidence="20">
        <text>[GlcNAc-(1-&gt;4)-Mur2Ac(oyl-L-Ala-gamma-D-Glu-L-Lys-D-Ala-D-Ala)](n)-di-trans,octa-cis-undecaprenyl diphosphate + beta-D-GlcNAc-(1-&gt;4)-Mur2Ac(oyl-L-Ala-gamma-D-Glu-L-Lys-D-Ala-D-Ala)-di-trans,octa-cis-undecaprenyl diphosphate = [GlcNAc-(1-&gt;4)-Mur2Ac(oyl-L-Ala-gamma-D-Glu-L-Lys-D-Ala-D-Ala)](n+1)-di-trans,octa-cis-undecaprenyl diphosphate + di-trans,octa-cis-undecaprenyl diphosphate + H(+)</text>
        <dbReference type="Rhea" id="RHEA:23708"/>
        <dbReference type="Rhea" id="RHEA-COMP:9602"/>
        <dbReference type="Rhea" id="RHEA-COMP:9603"/>
        <dbReference type="ChEBI" id="CHEBI:15378"/>
        <dbReference type="ChEBI" id="CHEBI:58405"/>
        <dbReference type="ChEBI" id="CHEBI:60033"/>
        <dbReference type="ChEBI" id="CHEBI:78435"/>
        <dbReference type="EC" id="2.4.99.28"/>
    </reaction>
</comment>
<evidence type="ECO:0000256" key="6">
    <source>
        <dbReference type="ARBA" id="ARBA00022679"/>
    </source>
</evidence>
<keyword evidence="12" id="KW-0131">Cell cycle</keyword>
<comment type="similarity">
    <text evidence="16">Belongs to the SEDS family. FtsW subfamily.</text>
</comment>
<keyword evidence="4" id="KW-0132">Cell division</keyword>
<feature type="transmembrane region" description="Helical" evidence="23">
    <location>
        <begin position="106"/>
        <end position="126"/>
    </location>
</feature>
<dbReference type="Proteomes" id="UP000282674">
    <property type="component" value="Unassembled WGS sequence"/>
</dbReference>
<dbReference type="GO" id="GO:0009252">
    <property type="term" value="P:peptidoglycan biosynthetic process"/>
    <property type="evidence" value="ECO:0007669"/>
    <property type="project" value="UniProtKB-KW"/>
</dbReference>
<dbReference type="EC" id="2.4.99.28" evidence="19"/>
<evidence type="ECO:0000256" key="2">
    <source>
        <dbReference type="ARBA" id="ARBA00004752"/>
    </source>
</evidence>
<keyword evidence="10 23" id="KW-1133">Transmembrane helix</keyword>
<comment type="caution">
    <text evidence="24">The sequence shown here is derived from an EMBL/GenBank/DDBJ whole genome shotgun (WGS) entry which is preliminary data.</text>
</comment>
<evidence type="ECO:0000256" key="23">
    <source>
        <dbReference type="SAM" id="Phobius"/>
    </source>
</evidence>
<evidence type="ECO:0000256" key="17">
    <source>
        <dbReference type="ARBA" id="ARBA00041185"/>
    </source>
</evidence>
<dbReference type="InterPro" id="IPR013437">
    <property type="entry name" value="FtsW"/>
</dbReference>
<feature type="transmembrane region" description="Helical" evidence="23">
    <location>
        <begin position="298"/>
        <end position="324"/>
    </location>
</feature>
<comment type="subcellular location">
    <subcellularLocation>
        <location evidence="1">Cell membrane</location>
        <topology evidence="1">Multi-pass membrane protein</topology>
    </subcellularLocation>
</comment>
<sequence length="427" mass="44868">MSAPAAERDRAKTGGDRTARPRPREQVAAAVGLLDRPLTSYYLVLGCSVLLLALGLTMVLSASSVKQLQQTGSAYTLVQRQAVWMAIGLPGMWAASRLPLKGFRALAFPMLLLSFAALALVLVPGLGREAGGATRWISLGPIQIQPSEPAKLGLVLWGADILARKEKLGQLTEWRPLLMPLLPGAGLLVLLVMLGDDLGTTLVLLTIFLALLWVVGAPGRLFVGMAGLVGLLVSILIVVEPYRMQRLTGFLDQSGNQLTFNYQGTQGLYALSSGGLTGTGLGEGRAKWDFLPHAETDFIFAIIGEELGLVGTLVVLGLFGLLAYAGLRIARRVKDPFTRLAAAGATAWLVVQAIVNIGAVIGVLPITGIPLPLVSYGGSALIPTLIALGMLLAFAKREPGARQALAARGPGPLSRALSWLGLGPRGS</sequence>
<feature type="transmembrane region" description="Helical" evidence="23">
    <location>
        <begin position="345"/>
        <end position="367"/>
    </location>
</feature>
<dbReference type="GO" id="GO:0008955">
    <property type="term" value="F:peptidoglycan glycosyltransferase activity"/>
    <property type="evidence" value="ECO:0007669"/>
    <property type="project" value="UniProtKB-EC"/>
</dbReference>
<feature type="transmembrane region" description="Helical" evidence="23">
    <location>
        <begin position="174"/>
        <end position="192"/>
    </location>
</feature>
<evidence type="ECO:0000256" key="11">
    <source>
        <dbReference type="ARBA" id="ARBA00023136"/>
    </source>
</evidence>
<dbReference type="RefSeq" id="WP_122199266.1">
    <property type="nucleotide sequence ID" value="NZ_JBHSKC010000007.1"/>
</dbReference>
<proteinExistence type="inferred from homology"/>
<dbReference type="GO" id="GO:0008360">
    <property type="term" value="P:regulation of cell shape"/>
    <property type="evidence" value="ECO:0007669"/>
    <property type="project" value="UniProtKB-KW"/>
</dbReference>
<keyword evidence="25" id="KW-1185">Reference proteome</keyword>
<dbReference type="InterPro" id="IPR001182">
    <property type="entry name" value="FtsW/RodA"/>
</dbReference>
<dbReference type="GO" id="GO:0032153">
    <property type="term" value="C:cell division site"/>
    <property type="evidence" value="ECO:0007669"/>
    <property type="project" value="TreeGrafter"/>
</dbReference>
<evidence type="ECO:0000256" key="10">
    <source>
        <dbReference type="ARBA" id="ARBA00022989"/>
    </source>
</evidence>
<reference evidence="24 25" key="1">
    <citation type="submission" date="2018-10" db="EMBL/GenBank/DDBJ databases">
        <title>Isolation from soil.</title>
        <authorList>
            <person name="Hu J."/>
        </authorList>
    </citation>
    <scope>NUCLEOTIDE SEQUENCE [LARGE SCALE GENOMIC DNA]</scope>
    <source>
        <strain evidence="24 25">NEAU-Ht49</strain>
    </source>
</reference>
<evidence type="ECO:0000256" key="12">
    <source>
        <dbReference type="ARBA" id="ARBA00023306"/>
    </source>
</evidence>
<keyword evidence="7 23" id="KW-0812">Transmembrane</keyword>
<evidence type="ECO:0000256" key="21">
    <source>
        <dbReference type="ARBA" id="ARBA00049966"/>
    </source>
</evidence>
<keyword evidence="13" id="KW-0961">Cell wall biogenesis/degradation</keyword>
<dbReference type="EMBL" id="RFFG01000126">
    <property type="protein sequence ID" value="RMI36775.1"/>
    <property type="molecule type" value="Genomic_DNA"/>
</dbReference>
<comment type="function">
    <text evidence="21">Peptidoglycan polymerase that is essential for cell division.</text>
</comment>
<evidence type="ECO:0000256" key="18">
    <source>
        <dbReference type="ARBA" id="ARBA00041418"/>
    </source>
</evidence>
<comment type="pathway">
    <text evidence="2">Cell wall biogenesis; peptidoglycan biosynthesis.</text>
</comment>
<evidence type="ECO:0000256" key="9">
    <source>
        <dbReference type="ARBA" id="ARBA00022984"/>
    </source>
</evidence>